<sequence length="30" mass="3380">MSTTHDSKFSLLTYPSTRCGIRTFLCLGRS</sequence>
<evidence type="ECO:0000313" key="1">
    <source>
        <dbReference type="EMBL" id="KRX79155.1"/>
    </source>
</evidence>
<dbReference type="Proteomes" id="UP000054783">
    <property type="component" value="Unassembled WGS sequence"/>
</dbReference>
<protein>
    <submittedName>
        <fullName evidence="1">Uncharacterized protein</fullName>
    </submittedName>
</protein>
<name>A0A0V0WV32_9BILA</name>
<reference evidence="1 2" key="1">
    <citation type="submission" date="2015-01" db="EMBL/GenBank/DDBJ databases">
        <title>Evolution of Trichinella species and genotypes.</title>
        <authorList>
            <person name="Korhonen P.K."/>
            <person name="Edoardo P."/>
            <person name="Giuseppe L.R."/>
            <person name="Gasser R.B."/>
        </authorList>
    </citation>
    <scope>NUCLEOTIDE SEQUENCE [LARGE SCALE GENOMIC DNA]</scope>
    <source>
        <strain evidence="1">ISS2496</strain>
    </source>
</reference>
<keyword evidence="2" id="KW-1185">Reference proteome</keyword>
<organism evidence="1 2">
    <name type="scientific">Trichinella patagoniensis</name>
    <dbReference type="NCBI Taxonomy" id="990121"/>
    <lineage>
        <taxon>Eukaryota</taxon>
        <taxon>Metazoa</taxon>
        <taxon>Ecdysozoa</taxon>
        <taxon>Nematoda</taxon>
        <taxon>Enoplea</taxon>
        <taxon>Dorylaimia</taxon>
        <taxon>Trichinellida</taxon>
        <taxon>Trichinellidae</taxon>
        <taxon>Trichinella</taxon>
    </lineage>
</organism>
<proteinExistence type="predicted"/>
<dbReference type="AlphaFoldDB" id="A0A0V0WV32"/>
<gene>
    <name evidence="1" type="ORF">T12_16785</name>
</gene>
<evidence type="ECO:0000313" key="2">
    <source>
        <dbReference type="Proteomes" id="UP000054783"/>
    </source>
</evidence>
<comment type="caution">
    <text evidence="1">The sequence shown here is derived from an EMBL/GenBank/DDBJ whole genome shotgun (WGS) entry which is preliminary data.</text>
</comment>
<dbReference type="EMBL" id="JYDQ01005467">
    <property type="protein sequence ID" value="KRX79155.1"/>
    <property type="molecule type" value="Genomic_DNA"/>
</dbReference>
<accession>A0A0V0WV32</accession>